<dbReference type="Pfam" id="PF05368">
    <property type="entry name" value="NmrA"/>
    <property type="match status" value="1"/>
</dbReference>
<dbReference type="Gene3D" id="3.90.25.10">
    <property type="entry name" value="UDP-galactose 4-epimerase, domain 1"/>
    <property type="match status" value="1"/>
</dbReference>
<dbReference type="AlphaFoldDB" id="A0A372NZY4"/>
<dbReference type="OrthoDB" id="2149806at2"/>
<evidence type="ECO:0000259" key="1">
    <source>
        <dbReference type="Pfam" id="PF05368"/>
    </source>
</evidence>
<sequence>MKYVITGSLGNISLPVTQNLIKAGNQVTVISSNTNKQQAIEDLGATAAIGSVKDVGFLSDTFKGADAVYLMVPNDFSIADYAKFQRVVADNYVAAIQTAGVKNIVLLSSIGAHLRKGAGPIDALGYLEEMLTAVEGLKVKILRPSYFFNNLYSMVGLIKHAGIIGNNFGNTEEKLVLVDTDHIAEVATAQLLAPFTEDATITYISNDERQPTEIATILGAAIGKPDLQWVTFSDEDAYQGLLQAGINESFAGLYRDMGHVLANGTMQEDYWKHAPASKGLLKLEDFAKRFAGAYAAE</sequence>
<feature type="domain" description="NmrA-like" evidence="1">
    <location>
        <begin position="4"/>
        <end position="250"/>
    </location>
</feature>
<dbReference type="InterPro" id="IPR008030">
    <property type="entry name" value="NmrA-like"/>
</dbReference>
<dbReference type="Proteomes" id="UP000264217">
    <property type="component" value="Unassembled WGS sequence"/>
</dbReference>
<dbReference type="EMBL" id="QWDC01000001">
    <property type="protein sequence ID" value="RFZ95471.1"/>
    <property type="molecule type" value="Genomic_DNA"/>
</dbReference>
<name>A0A372NZY4_9SPHI</name>
<accession>A0A372NZY4</accession>
<organism evidence="2 3">
    <name type="scientific">Mucilaginibacter conchicola</name>
    <dbReference type="NCBI Taxonomy" id="2303333"/>
    <lineage>
        <taxon>Bacteria</taxon>
        <taxon>Pseudomonadati</taxon>
        <taxon>Bacteroidota</taxon>
        <taxon>Sphingobacteriia</taxon>
        <taxon>Sphingobacteriales</taxon>
        <taxon>Sphingobacteriaceae</taxon>
        <taxon>Mucilaginibacter</taxon>
    </lineage>
</organism>
<evidence type="ECO:0000313" key="3">
    <source>
        <dbReference type="Proteomes" id="UP000264217"/>
    </source>
</evidence>
<reference evidence="2 3" key="1">
    <citation type="submission" date="2018-08" db="EMBL/GenBank/DDBJ databases">
        <title>Mucilaginibacter sp. MYSH2.</title>
        <authorList>
            <person name="Seo T."/>
        </authorList>
    </citation>
    <scope>NUCLEOTIDE SEQUENCE [LARGE SCALE GENOMIC DNA]</scope>
    <source>
        <strain evidence="2 3">MYSH2</strain>
    </source>
</reference>
<dbReference type="SUPFAM" id="SSF51735">
    <property type="entry name" value="NAD(P)-binding Rossmann-fold domains"/>
    <property type="match status" value="1"/>
</dbReference>
<dbReference type="PANTHER" id="PTHR43162">
    <property type="match status" value="1"/>
</dbReference>
<keyword evidence="3" id="KW-1185">Reference proteome</keyword>
<dbReference type="PANTHER" id="PTHR43162:SF1">
    <property type="entry name" value="PRESTALK A DIFFERENTIATION PROTEIN A"/>
    <property type="match status" value="1"/>
</dbReference>
<dbReference type="Gene3D" id="3.40.50.720">
    <property type="entry name" value="NAD(P)-binding Rossmann-like Domain"/>
    <property type="match status" value="1"/>
</dbReference>
<dbReference type="InterPro" id="IPR051604">
    <property type="entry name" value="Ergot_Alk_Oxidoreductase"/>
</dbReference>
<comment type="caution">
    <text evidence="2">The sequence shown here is derived from an EMBL/GenBank/DDBJ whole genome shotgun (WGS) entry which is preliminary data.</text>
</comment>
<dbReference type="InterPro" id="IPR036291">
    <property type="entry name" value="NAD(P)-bd_dom_sf"/>
</dbReference>
<gene>
    <name evidence="2" type="ORF">D0C36_08090</name>
</gene>
<evidence type="ECO:0000313" key="2">
    <source>
        <dbReference type="EMBL" id="RFZ95471.1"/>
    </source>
</evidence>
<protein>
    <submittedName>
        <fullName evidence="2">NAD-dependent dehydratase</fullName>
    </submittedName>
</protein>
<dbReference type="RefSeq" id="WP_117391034.1">
    <property type="nucleotide sequence ID" value="NZ_QWDC01000001.1"/>
</dbReference>
<proteinExistence type="predicted"/>